<comment type="cofactor">
    <cofactor evidence="1">
        <name>Mg(2+)</name>
        <dbReference type="ChEBI" id="CHEBI:18420"/>
    </cofactor>
</comment>
<dbReference type="PANTHER" id="PTHR11136">
    <property type="entry name" value="FOLYLPOLYGLUTAMATE SYNTHASE-RELATED"/>
    <property type="match status" value="1"/>
</dbReference>
<keyword evidence="8" id="KW-0460">Magnesium</keyword>
<evidence type="ECO:0000256" key="1">
    <source>
        <dbReference type="ARBA" id="ARBA00001946"/>
    </source>
</evidence>
<evidence type="ECO:0000256" key="9">
    <source>
        <dbReference type="ARBA" id="ARBA00030592"/>
    </source>
</evidence>
<gene>
    <name evidence="14" type="primary">fgs</name>
    <name evidence="14" type="ORF">CLTHE_15750</name>
</gene>
<dbReference type="InterPro" id="IPR004101">
    <property type="entry name" value="Mur_ligase_C"/>
</dbReference>
<comment type="catalytic activity">
    <reaction evidence="10">
        <text>(6S)-5,6,7,8-tetrahydrofolyl-(gamma-L-Glu)(n) + L-glutamate + ATP = (6S)-5,6,7,8-tetrahydrofolyl-(gamma-L-Glu)(n+1) + ADP + phosphate + H(+)</text>
        <dbReference type="Rhea" id="RHEA:10580"/>
        <dbReference type="Rhea" id="RHEA-COMP:14738"/>
        <dbReference type="Rhea" id="RHEA-COMP:14740"/>
        <dbReference type="ChEBI" id="CHEBI:15378"/>
        <dbReference type="ChEBI" id="CHEBI:29985"/>
        <dbReference type="ChEBI" id="CHEBI:30616"/>
        <dbReference type="ChEBI" id="CHEBI:43474"/>
        <dbReference type="ChEBI" id="CHEBI:141005"/>
        <dbReference type="ChEBI" id="CHEBI:456216"/>
        <dbReference type="EC" id="6.3.2.17"/>
    </reaction>
</comment>
<dbReference type="AlphaFoldDB" id="A0A1V4SVH0"/>
<dbReference type="GO" id="GO:0004326">
    <property type="term" value="F:tetrahydrofolylpolyglutamate synthase activity"/>
    <property type="evidence" value="ECO:0007669"/>
    <property type="project" value="UniProtKB-EC"/>
</dbReference>
<dbReference type="FunFam" id="3.40.1190.10:FF:000011">
    <property type="entry name" value="Folylpolyglutamate synthase/dihydrofolate synthase"/>
    <property type="match status" value="1"/>
</dbReference>
<dbReference type="InterPro" id="IPR018109">
    <property type="entry name" value="Folylpolyglutamate_synth_CS"/>
</dbReference>
<evidence type="ECO:0000256" key="2">
    <source>
        <dbReference type="ARBA" id="ARBA00008276"/>
    </source>
</evidence>
<dbReference type="GO" id="GO:0008841">
    <property type="term" value="F:dihydrofolate synthase activity"/>
    <property type="evidence" value="ECO:0007669"/>
    <property type="project" value="TreeGrafter"/>
</dbReference>
<dbReference type="EMBL" id="LTAY01000037">
    <property type="protein sequence ID" value="OPX48003.1"/>
    <property type="molecule type" value="Genomic_DNA"/>
</dbReference>
<dbReference type="PROSITE" id="PS01011">
    <property type="entry name" value="FOLYLPOLYGLU_SYNT_1"/>
    <property type="match status" value="1"/>
</dbReference>
<dbReference type="PANTHER" id="PTHR11136:SF0">
    <property type="entry name" value="DIHYDROFOLATE SYNTHETASE-RELATED"/>
    <property type="match status" value="1"/>
</dbReference>
<dbReference type="GO" id="GO:0005524">
    <property type="term" value="F:ATP binding"/>
    <property type="evidence" value="ECO:0007669"/>
    <property type="project" value="UniProtKB-KW"/>
</dbReference>
<dbReference type="OrthoDB" id="9809356at2"/>
<dbReference type="InterPro" id="IPR036565">
    <property type="entry name" value="Mur-like_cat_sf"/>
</dbReference>
<proteinExistence type="inferred from homology"/>
<dbReference type="GO" id="GO:0046872">
    <property type="term" value="F:metal ion binding"/>
    <property type="evidence" value="ECO:0007669"/>
    <property type="project" value="UniProtKB-KW"/>
</dbReference>
<evidence type="ECO:0000256" key="7">
    <source>
        <dbReference type="ARBA" id="ARBA00022840"/>
    </source>
</evidence>
<evidence type="ECO:0000256" key="6">
    <source>
        <dbReference type="ARBA" id="ARBA00022741"/>
    </source>
</evidence>
<dbReference type="InterPro" id="IPR013221">
    <property type="entry name" value="Mur_ligase_cen"/>
</dbReference>
<evidence type="ECO:0000313" key="15">
    <source>
        <dbReference type="Proteomes" id="UP000191448"/>
    </source>
</evidence>
<dbReference type="Gene3D" id="3.40.1190.10">
    <property type="entry name" value="Mur-like, catalytic domain"/>
    <property type="match status" value="1"/>
</dbReference>
<name>A0A1V4SVH0_9CLOT</name>
<evidence type="ECO:0000256" key="5">
    <source>
        <dbReference type="ARBA" id="ARBA00022723"/>
    </source>
</evidence>
<dbReference type="NCBIfam" id="TIGR01499">
    <property type="entry name" value="folC"/>
    <property type="match status" value="1"/>
</dbReference>
<evidence type="ECO:0000256" key="3">
    <source>
        <dbReference type="ARBA" id="ARBA00013025"/>
    </source>
</evidence>
<dbReference type="SUPFAM" id="SSF53244">
    <property type="entry name" value="MurD-like peptide ligases, peptide-binding domain"/>
    <property type="match status" value="1"/>
</dbReference>
<evidence type="ECO:0000256" key="11">
    <source>
        <dbReference type="PIRNR" id="PIRNR001563"/>
    </source>
</evidence>
<comment type="caution">
    <text evidence="14">The sequence shown here is derived from an EMBL/GenBank/DDBJ whole genome shotgun (WGS) entry which is preliminary data.</text>
</comment>
<feature type="domain" description="Mur ligase C-terminal" evidence="12">
    <location>
        <begin position="298"/>
        <end position="417"/>
    </location>
</feature>
<protein>
    <recommendedName>
        <fullName evidence="3">tetrahydrofolate synthase</fullName>
        <ecNumber evidence="3">6.3.2.17</ecNumber>
    </recommendedName>
    <alternativeName>
        <fullName evidence="9">Tetrahydrofolylpolyglutamate synthase</fullName>
    </alternativeName>
</protein>
<dbReference type="GO" id="GO:0005737">
    <property type="term" value="C:cytoplasm"/>
    <property type="evidence" value="ECO:0007669"/>
    <property type="project" value="TreeGrafter"/>
</dbReference>
<dbReference type="PIRSF" id="PIRSF001563">
    <property type="entry name" value="Folylpolyglu_synth"/>
    <property type="match status" value="1"/>
</dbReference>
<dbReference type="InterPro" id="IPR036615">
    <property type="entry name" value="Mur_ligase_C_dom_sf"/>
</dbReference>
<organism evidence="14 15">
    <name type="scientific">Clostridium thermobutyricum DSM 4928</name>
    <dbReference type="NCBI Taxonomy" id="1121339"/>
    <lineage>
        <taxon>Bacteria</taxon>
        <taxon>Bacillati</taxon>
        <taxon>Bacillota</taxon>
        <taxon>Clostridia</taxon>
        <taxon>Eubacteriales</taxon>
        <taxon>Clostridiaceae</taxon>
        <taxon>Clostridium</taxon>
    </lineage>
</organism>
<dbReference type="RefSeq" id="WP_080022755.1">
    <property type="nucleotide sequence ID" value="NZ_LTAY01000037.1"/>
</dbReference>
<evidence type="ECO:0000256" key="10">
    <source>
        <dbReference type="ARBA" id="ARBA00047493"/>
    </source>
</evidence>
<evidence type="ECO:0000259" key="12">
    <source>
        <dbReference type="Pfam" id="PF02875"/>
    </source>
</evidence>
<dbReference type="Gene3D" id="3.90.190.20">
    <property type="entry name" value="Mur ligase, C-terminal domain"/>
    <property type="match status" value="1"/>
</dbReference>
<dbReference type="Pfam" id="PF02875">
    <property type="entry name" value="Mur_ligase_C"/>
    <property type="match status" value="1"/>
</dbReference>
<sequence length="435" mass="49375">MNYVEAMNYIHKVGNFGSNYGLERVERLLELLGNPQKNLKVIHIGGTNGKGSTTAMITKMLMEEGYNVGMYTSPFLEEFEERIQINRNNIEKDKLAFYVEKIKDVVDIVKEEGLGNPTEFEIITCIMFKYFYDEKVDYAVVEVGLGGRLDATNVINPIISVLASISLDHMNILGNTIEEITREKCGIIKEGIKVITYPQIKNAMEIIEETAKAKNSKLIKLNAEDSKFINIEKINGRVYQKILIKGSIKDYILNMSLLGKHQILNGLVAVRVVEEVLSLENKEPKNIERAMENVVWNGRLETLGESPTVIIDGAHNIDGISRLKENIETYFKYNKKYLLIGILADKQVEEMIKCIVPGCEEIVALTPHSERAELAEELKTEIEKINKNVVSFKSYEDGFKYIYDKANKDDLIIATGSLYMIGEMRGIIRKSLNRK</sequence>
<evidence type="ECO:0000259" key="13">
    <source>
        <dbReference type="Pfam" id="PF08245"/>
    </source>
</evidence>
<keyword evidence="6 11" id="KW-0547">Nucleotide-binding</keyword>
<keyword evidence="7 11" id="KW-0067">ATP-binding</keyword>
<feature type="domain" description="Mur ligase central" evidence="13">
    <location>
        <begin position="44"/>
        <end position="272"/>
    </location>
</feature>
<evidence type="ECO:0000256" key="4">
    <source>
        <dbReference type="ARBA" id="ARBA00022598"/>
    </source>
</evidence>
<dbReference type="PROSITE" id="PS01012">
    <property type="entry name" value="FOLYLPOLYGLU_SYNT_2"/>
    <property type="match status" value="1"/>
</dbReference>
<comment type="similarity">
    <text evidence="2 11">Belongs to the folylpolyglutamate synthase family.</text>
</comment>
<dbReference type="Proteomes" id="UP000191448">
    <property type="component" value="Unassembled WGS sequence"/>
</dbReference>
<dbReference type="Pfam" id="PF08245">
    <property type="entry name" value="Mur_ligase_M"/>
    <property type="match status" value="1"/>
</dbReference>
<evidence type="ECO:0000313" key="14">
    <source>
        <dbReference type="EMBL" id="OPX48003.1"/>
    </source>
</evidence>
<keyword evidence="4 11" id="KW-0436">Ligase</keyword>
<dbReference type="SUPFAM" id="SSF53623">
    <property type="entry name" value="MurD-like peptide ligases, catalytic domain"/>
    <property type="match status" value="1"/>
</dbReference>
<reference evidence="14 15" key="1">
    <citation type="submission" date="2016-02" db="EMBL/GenBank/DDBJ databases">
        <title>Genome sequence of Clostridium thermobutyricum DSM 4928.</title>
        <authorList>
            <person name="Poehlein A."/>
            <person name="Daniel R."/>
        </authorList>
    </citation>
    <scope>NUCLEOTIDE SEQUENCE [LARGE SCALE GENOMIC DNA]</scope>
    <source>
        <strain evidence="14 15">DSM 4928</strain>
    </source>
</reference>
<keyword evidence="5" id="KW-0479">Metal-binding</keyword>
<accession>A0A1V4SVH0</accession>
<dbReference type="EC" id="6.3.2.17" evidence="3"/>
<dbReference type="InterPro" id="IPR001645">
    <property type="entry name" value="Folylpolyglutamate_synth"/>
</dbReference>
<evidence type="ECO:0000256" key="8">
    <source>
        <dbReference type="ARBA" id="ARBA00022842"/>
    </source>
</evidence>